<dbReference type="PROSITE" id="PS50267">
    <property type="entry name" value="NA_NEUROTRAN_SYMP_3"/>
    <property type="match status" value="1"/>
</dbReference>
<comment type="subcellular location">
    <subcellularLocation>
        <location evidence="1">Membrane</location>
        <topology evidence="1">Multi-pass membrane protein</topology>
    </subcellularLocation>
</comment>
<proteinExistence type="predicted"/>
<evidence type="ECO:0000313" key="10">
    <source>
        <dbReference type="WBParaSite" id="Csp11.Scaffold627.g6906.t1"/>
    </source>
</evidence>
<feature type="binding site" evidence="7">
    <location>
        <position position="255"/>
    </location>
    <ligand>
        <name>Na(+)</name>
        <dbReference type="ChEBI" id="CHEBI:29101"/>
        <label>1</label>
    </ligand>
</feature>
<evidence type="ECO:0000256" key="7">
    <source>
        <dbReference type="PIRSR" id="PIRSR600175-1"/>
    </source>
</evidence>
<evidence type="ECO:0000256" key="5">
    <source>
        <dbReference type="ARBA" id="ARBA00022989"/>
    </source>
</evidence>
<keyword evidence="5 8" id="KW-1133">Transmembrane helix</keyword>
<feature type="binding site" evidence="7">
    <location>
        <position position="254"/>
    </location>
    <ligand>
        <name>Na(+)</name>
        <dbReference type="ChEBI" id="CHEBI:29101"/>
        <label>1</label>
    </ligand>
</feature>
<feature type="binding site" evidence="7">
    <location>
        <position position="179"/>
    </location>
    <ligand>
        <name>Na(+)</name>
        <dbReference type="ChEBI" id="CHEBI:29101"/>
        <label>1</label>
    </ligand>
</feature>
<dbReference type="GO" id="GO:0098793">
    <property type="term" value="C:presynapse"/>
    <property type="evidence" value="ECO:0007669"/>
    <property type="project" value="GOC"/>
</dbReference>
<dbReference type="GO" id="GO:0006865">
    <property type="term" value="P:amino acid transport"/>
    <property type="evidence" value="ECO:0007669"/>
    <property type="project" value="TreeGrafter"/>
</dbReference>
<keyword evidence="2" id="KW-0813">Transport</keyword>
<dbReference type="eggNOG" id="KOG3659">
    <property type="taxonomic scope" value="Eukaryota"/>
</dbReference>
<organism evidence="9 10">
    <name type="scientific">Caenorhabditis tropicalis</name>
    <dbReference type="NCBI Taxonomy" id="1561998"/>
    <lineage>
        <taxon>Eukaryota</taxon>
        <taxon>Metazoa</taxon>
        <taxon>Ecdysozoa</taxon>
        <taxon>Nematoda</taxon>
        <taxon>Chromadorea</taxon>
        <taxon>Rhabditida</taxon>
        <taxon>Rhabditina</taxon>
        <taxon>Rhabditomorpha</taxon>
        <taxon>Rhabditoidea</taxon>
        <taxon>Rhabditidae</taxon>
        <taxon>Peloderinae</taxon>
        <taxon>Caenorhabditis</taxon>
    </lineage>
</organism>
<dbReference type="STRING" id="1561998.A0A1I7TKU3"/>
<feature type="transmembrane region" description="Helical" evidence="8">
    <location>
        <begin position="239"/>
        <end position="268"/>
    </location>
</feature>
<keyword evidence="7" id="KW-0915">Sodium</keyword>
<feature type="transmembrane region" description="Helical" evidence="8">
    <location>
        <begin position="280"/>
        <end position="299"/>
    </location>
</feature>
<dbReference type="PRINTS" id="PR00176">
    <property type="entry name" value="NANEUSMPORT"/>
</dbReference>
<evidence type="ECO:0000256" key="1">
    <source>
        <dbReference type="ARBA" id="ARBA00004141"/>
    </source>
</evidence>
<reference evidence="10" key="1">
    <citation type="submission" date="2016-11" db="UniProtKB">
        <authorList>
            <consortium name="WormBaseParasite"/>
        </authorList>
    </citation>
    <scope>IDENTIFICATION</scope>
</reference>
<dbReference type="GO" id="GO:0005886">
    <property type="term" value="C:plasma membrane"/>
    <property type="evidence" value="ECO:0007669"/>
    <property type="project" value="TreeGrafter"/>
</dbReference>
<evidence type="ECO:0000256" key="6">
    <source>
        <dbReference type="ARBA" id="ARBA00023136"/>
    </source>
</evidence>
<dbReference type="GO" id="GO:0005335">
    <property type="term" value="F:serotonin:sodium:chloride symporter activity"/>
    <property type="evidence" value="ECO:0007669"/>
    <property type="project" value="TreeGrafter"/>
</dbReference>
<evidence type="ECO:0000256" key="4">
    <source>
        <dbReference type="ARBA" id="ARBA00022847"/>
    </source>
</evidence>
<dbReference type="InterPro" id="IPR000175">
    <property type="entry name" value="Na/ntran_symport"/>
</dbReference>
<keyword evidence="7" id="KW-0479">Metal-binding</keyword>
<evidence type="ECO:0000313" key="9">
    <source>
        <dbReference type="Proteomes" id="UP000095282"/>
    </source>
</evidence>
<dbReference type="InterPro" id="IPR037272">
    <property type="entry name" value="SNS_sf"/>
</dbReference>
<dbReference type="AlphaFoldDB" id="A0A1I7TKU3"/>
<dbReference type="Pfam" id="PF00209">
    <property type="entry name" value="SNF"/>
    <property type="match status" value="2"/>
</dbReference>
<dbReference type="GO" id="GO:0043005">
    <property type="term" value="C:neuron projection"/>
    <property type="evidence" value="ECO:0007669"/>
    <property type="project" value="TreeGrafter"/>
</dbReference>
<keyword evidence="4" id="KW-0769">Symport</keyword>
<keyword evidence="9" id="KW-1185">Reference proteome</keyword>
<sequence length="463" mass="51982">MPLPVIDKPLTLTVSNSHSIDPNEPIAALGGLTPTKEGRVAALRRRSSMVRDKWATKMEFLLAVVGYAVDLGNIWRYNVLEVQKSTGFDDLGGVKTSMAVCLLAVFTMVYFALWKGPQSSGKIVWVTATAPYVILSILLVRGLLLPGAQNGLYYYITPDFEKLKDPAVWSAAATQIFFSLGPGFGVLLALSSYNDFNNNCYRPFIPFEWLPFQVVGEHDASLIFIVYPQALATMDYSCFWSLIFFIMLITLGIDSTFAGIEAFITGFCDESRFLTKNRKWFVLVICIIYYFLSFPAISYGGQFVIPFLDEYGVSLSVLFIVTCEMIAVCWFYGIDQFSKDIRAMLGFYPGIYWRVCWTCSPVFISLIFLMTVYNSSFKPIQMASYTFPWWSVILGWFLRLISVLAIPGFAIIYLLSGSGSISERFRWAITPQQRRNSATSLAADPTQIIDSSLLDPVHTLTPV</sequence>
<protein>
    <submittedName>
        <fullName evidence="10">Sodium-and chloride-dependent GABA transporter 2</fullName>
    </submittedName>
</protein>
<evidence type="ECO:0000256" key="2">
    <source>
        <dbReference type="ARBA" id="ARBA00022448"/>
    </source>
</evidence>
<feature type="transmembrane region" description="Helical" evidence="8">
    <location>
        <begin position="95"/>
        <end position="113"/>
    </location>
</feature>
<keyword evidence="3 8" id="KW-0812">Transmembrane</keyword>
<evidence type="ECO:0000256" key="3">
    <source>
        <dbReference type="ARBA" id="ARBA00022692"/>
    </source>
</evidence>
<dbReference type="GO" id="GO:0046872">
    <property type="term" value="F:metal ion binding"/>
    <property type="evidence" value="ECO:0007669"/>
    <property type="project" value="UniProtKB-KW"/>
</dbReference>
<dbReference type="PANTHER" id="PTHR11616:SF279">
    <property type="entry name" value="SODIUM-DEPENDENT SEROTONIN TRANSPORTER"/>
    <property type="match status" value="1"/>
</dbReference>
<feature type="transmembrane region" description="Helical" evidence="8">
    <location>
        <begin position="355"/>
        <end position="373"/>
    </location>
</feature>
<dbReference type="SUPFAM" id="SSF161070">
    <property type="entry name" value="SNF-like"/>
    <property type="match status" value="1"/>
</dbReference>
<dbReference type="Proteomes" id="UP000095282">
    <property type="component" value="Unplaced"/>
</dbReference>
<dbReference type="WBParaSite" id="Csp11.Scaffold627.g6906.t1">
    <property type="protein sequence ID" value="Csp11.Scaffold627.g6906.t1"/>
    <property type="gene ID" value="Csp11.Scaffold627.g6906"/>
</dbReference>
<feature type="binding site" evidence="7">
    <location>
        <position position="251"/>
    </location>
    <ligand>
        <name>Na(+)</name>
        <dbReference type="ChEBI" id="CHEBI:29101"/>
        <label>1</label>
    </ligand>
</feature>
<accession>A0A1I7TKU3</accession>
<keyword evidence="6 8" id="KW-0472">Membrane</keyword>
<feature type="transmembrane region" description="Helical" evidence="8">
    <location>
        <begin position="311"/>
        <end position="334"/>
    </location>
</feature>
<evidence type="ECO:0000256" key="8">
    <source>
        <dbReference type="SAM" id="Phobius"/>
    </source>
</evidence>
<feature type="transmembrane region" description="Helical" evidence="8">
    <location>
        <begin position="54"/>
        <end position="75"/>
    </location>
</feature>
<feature type="transmembrane region" description="Helical" evidence="8">
    <location>
        <begin position="167"/>
        <end position="190"/>
    </location>
</feature>
<dbReference type="PANTHER" id="PTHR11616">
    <property type="entry name" value="SODIUM/CHLORIDE DEPENDENT TRANSPORTER"/>
    <property type="match status" value="1"/>
</dbReference>
<dbReference type="GO" id="GO:0051378">
    <property type="term" value="F:serotonin binding"/>
    <property type="evidence" value="ECO:0007669"/>
    <property type="project" value="TreeGrafter"/>
</dbReference>
<feature type="transmembrane region" description="Helical" evidence="8">
    <location>
        <begin position="125"/>
        <end position="147"/>
    </location>
</feature>
<name>A0A1I7TKU3_9PELO</name>
<feature type="transmembrane region" description="Helical" evidence="8">
    <location>
        <begin position="393"/>
        <end position="416"/>
    </location>
</feature>